<reference evidence="1 2" key="1">
    <citation type="journal article" date="2008" name="PLoS Genet.">
        <title>Complete genome sequence of the complex carbohydrate-degrading marine bacterium, Saccharophagus degradans strain 2-40 T.</title>
        <authorList>
            <person name="Weiner R.M."/>
            <person name="Taylor L.E.II."/>
            <person name="Henrissat B."/>
            <person name="Hauser L."/>
            <person name="Land M."/>
            <person name="Coutinho P.M."/>
            <person name="Rancurel C."/>
            <person name="Saunders E.H."/>
            <person name="Longmire A.G."/>
            <person name="Zhang H."/>
            <person name="Bayer E.A."/>
            <person name="Gilbert H.J."/>
            <person name="Larimer F."/>
            <person name="Zhulin I.B."/>
            <person name="Ekborg N.A."/>
            <person name="Lamed R."/>
            <person name="Richardson P.M."/>
            <person name="Borovok I."/>
            <person name="Hutcheson S."/>
        </authorList>
    </citation>
    <scope>NUCLEOTIDE SEQUENCE [LARGE SCALE GENOMIC DNA]</scope>
    <source>
        <strain evidence="2">2-40 / ATCC 43961 / DSM 17024</strain>
    </source>
</reference>
<dbReference type="KEGG" id="sde:Sde_0108"/>
<sequence>MVYIHIQDLTDGEYEKASYDNLESLKEEKIRIDKQIKEHMRAIMYLGIKFSPDNEYLKYKLQKESINVLPDIIEHDLYGKKAKQEKLTHGAIVLTAVERKCDRNFGYYVIAWIQESDQVARFREVIKKMEGK</sequence>
<accession>Q21PK7</accession>
<dbReference type="HOGENOM" id="CLU_1915597_0_0_6"/>
<dbReference type="EMBL" id="CP000282">
    <property type="protein sequence ID" value="ABD79372.1"/>
    <property type="molecule type" value="Genomic_DNA"/>
</dbReference>
<evidence type="ECO:0000313" key="2">
    <source>
        <dbReference type="Proteomes" id="UP000001947"/>
    </source>
</evidence>
<gene>
    <name evidence="1" type="ordered locus">Sde_0108</name>
</gene>
<organism evidence="1 2">
    <name type="scientific">Saccharophagus degradans (strain 2-40 / ATCC 43961 / DSM 17024)</name>
    <dbReference type="NCBI Taxonomy" id="203122"/>
    <lineage>
        <taxon>Bacteria</taxon>
        <taxon>Pseudomonadati</taxon>
        <taxon>Pseudomonadota</taxon>
        <taxon>Gammaproteobacteria</taxon>
        <taxon>Cellvibrionales</taxon>
        <taxon>Cellvibrionaceae</taxon>
        <taxon>Saccharophagus</taxon>
    </lineage>
</organism>
<protein>
    <submittedName>
        <fullName evidence="1">Uncharacterized protein</fullName>
    </submittedName>
</protein>
<dbReference type="GeneID" id="98611821"/>
<keyword evidence="2" id="KW-1185">Reference proteome</keyword>
<proteinExistence type="predicted"/>
<name>Q21PK7_SACD2</name>
<dbReference type="AlphaFoldDB" id="Q21PK7"/>
<dbReference type="RefSeq" id="WP_011466596.1">
    <property type="nucleotide sequence ID" value="NC_007912.1"/>
</dbReference>
<dbReference type="Proteomes" id="UP000001947">
    <property type="component" value="Chromosome"/>
</dbReference>
<evidence type="ECO:0000313" key="1">
    <source>
        <dbReference type="EMBL" id="ABD79372.1"/>
    </source>
</evidence>